<dbReference type="InterPro" id="IPR004678">
    <property type="entry name" value="Cyt_c_oxidase_cbb3_su3"/>
</dbReference>
<dbReference type="KEGG" id="tso:IZ6_30190"/>
<dbReference type="GO" id="GO:0009055">
    <property type="term" value="F:electron transfer activity"/>
    <property type="evidence" value="ECO:0007669"/>
    <property type="project" value="InterPro"/>
</dbReference>
<feature type="binding site" description="axial binding residue" evidence="22">
    <location>
        <position position="130"/>
    </location>
    <ligand>
        <name>heme c</name>
        <dbReference type="ChEBI" id="CHEBI:61717"/>
        <label>1</label>
    </ligand>
    <ligandPart>
        <name>Fe</name>
        <dbReference type="ChEBI" id="CHEBI:18248"/>
    </ligandPart>
</feature>
<evidence type="ECO:0000256" key="4">
    <source>
        <dbReference type="ARBA" id="ARBA00011203"/>
    </source>
</evidence>
<evidence type="ECO:0000256" key="21">
    <source>
        <dbReference type="PIRNR" id="PIRNR000006"/>
    </source>
</evidence>
<evidence type="ECO:0000256" key="20">
    <source>
        <dbReference type="ARBA" id="ARBA00025525"/>
    </source>
</evidence>
<feature type="binding site" description="covalent" evidence="23">
    <location>
        <position position="129"/>
    </location>
    <ligand>
        <name>heme c</name>
        <dbReference type="ChEBI" id="CHEBI:61717"/>
        <label>1</label>
    </ligand>
</feature>
<dbReference type="Proteomes" id="UP000515317">
    <property type="component" value="Chromosome"/>
</dbReference>
<keyword evidence="5 21" id="KW-0813">Transport</keyword>
<comment type="subcellular location">
    <subcellularLocation>
        <location evidence="1 21">Cell inner membrane</location>
    </subcellularLocation>
</comment>
<feature type="binding site" description="covalent" evidence="23">
    <location>
        <position position="223"/>
    </location>
    <ligand>
        <name>heme c</name>
        <dbReference type="ChEBI" id="CHEBI:61717"/>
        <label>2</label>
    </ligand>
</feature>
<dbReference type="Pfam" id="PF13442">
    <property type="entry name" value="Cytochrome_CBB3"/>
    <property type="match status" value="1"/>
</dbReference>
<evidence type="ECO:0000256" key="10">
    <source>
        <dbReference type="ARBA" id="ARBA00022692"/>
    </source>
</evidence>
<evidence type="ECO:0000256" key="22">
    <source>
        <dbReference type="PIRSR" id="PIRSR000006-1"/>
    </source>
</evidence>
<organism evidence="26 27">
    <name type="scientific">Terrihabitans soli</name>
    <dbReference type="NCBI Taxonomy" id="708113"/>
    <lineage>
        <taxon>Bacteria</taxon>
        <taxon>Pseudomonadati</taxon>
        <taxon>Pseudomonadota</taxon>
        <taxon>Alphaproteobacteria</taxon>
        <taxon>Hyphomicrobiales</taxon>
        <taxon>Terrihabitans</taxon>
    </lineage>
</organism>
<dbReference type="GO" id="GO:1902600">
    <property type="term" value="P:proton transmembrane transport"/>
    <property type="evidence" value="ECO:0007669"/>
    <property type="project" value="UniProtKB-KW"/>
</dbReference>
<dbReference type="InterPro" id="IPR032858">
    <property type="entry name" value="CcoP_N"/>
</dbReference>
<comment type="cofactor">
    <cofactor evidence="21 23">
        <name>heme c</name>
        <dbReference type="ChEBI" id="CHEBI:61717"/>
    </cofactor>
    <text evidence="21 23">Binds 2 heme C groups per subunit.</text>
</comment>
<dbReference type="GO" id="GO:0016491">
    <property type="term" value="F:oxidoreductase activity"/>
    <property type="evidence" value="ECO:0007669"/>
    <property type="project" value="UniProtKB-KW"/>
</dbReference>
<dbReference type="InterPro" id="IPR009056">
    <property type="entry name" value="Cyt_c-like_dom"/>
</dbReference>
<feature type="binding site" description="covalent" evidence="23">
    <location>
        <position position="226"/>
    </location>
    <ligand>
        <name>heme c</name>
        <dbReference type="ChEBI" id="CHEBI:61717"/>
        <label>2</label>
    </ligand>
</feature>
<evidence type="ECO:0000256" key="6">
    <source>
        <dbReference type="ARBA" id="ARBA00022475"/>
    </source>
</evidence>
<proteinExistence type="inferred from homology"/>
<dbReference type="Pfam" id="PF00034">
    <property type="entry name" value="Cytochrom_C"/>
    <property type="match status" value="1"/>
</dbReference>
<dbReference type="PANTHER" id="PTHR33751:SF1">
    <property type="entry name" value="CBB3-TYPE CYTOCHROME C OXIDASE SUBUNIT FIXP"/>
    <property type="match status" value="1"/>
</dbReference>
<keyword evidence="10 24" id="KW-0812">Transmembrane</keyword>
<protein>
    <recommendedName>
        <fullName evidence="21">Cbb3-type cytochrome c oxidase subunit</fullName>
    </recommendedName>
</protein>
<keyword evidence="12" id="KW-0677">Repeat</keyword>
<evidence type="ECO:0000256" key="2">
    <source>
        <dbReference type="ARBA" id="ARBA00004673"/>
    </source>
</evidence>
<dbReference type="InterPro" id="IPR038414">
    <property type="entry name" value="CcoP_N_sf"/>
</dbReference>
<feature type="binding site" description="axial binding residue" evidence="22">
    <location>
        <position position="268"/>
    </location>
    <ligand>
        <name>heme c</name>
        <dbReference type="ChEBI" id="CHEBI:61717"/>
        <label>1</label>
    </ligand>
    <ligandPart>
        <name>Fe</name>
        <dbReference type="ChEBI" id="CHEBI:18248"/>
    </ligandPart>
</feature>
<keyword evidence="27" id="KW-1185">Reference proteome</keyword>
<evidence type="ECO:0000256" key="15">
    <source>
        <dbReference type="ARBA" id="ARBA00022989"/>
    </source>
</evidence>
<evidence type="ECO:0000256" key="7">
    <source>
        <dbReference type="ARBA" id="ARBA00022519"/>
    </source>
</evidence>
<dbReference type="GO" id="GO:0005886">
    <property type="term" value="C:plasma membrane"/>
    <property type="evidence" value="ECO:0007669"/>
    <property type="project" value="UniProtKB-SubCell"/>
</dbReference>
<dbReference type="InterPro" id="IPR036909">
    <property type="entry name" value="Cyt_c-like_dom_sf"/>
</dbReference>
<evidence type="ECO:0000256" key="14">
    <source>
        <dbReference type="ARBA" id="ARBA00022982"/>
    </source>
</evidence>
<evidence type="ECO:0000256" key="11">
    <source>
        <dbReference type="ARBA" id="ARBA00022723"/>
    </source>
</evidence>
<dbReference type="PANTHER" id="PTHR33751">
    <property type="entry name" value="CBB3-TYPE CYTOCHROME C OXIDASE SUBUNIT FIXP"/>
    <property type="match status" value="1"/>
</dbReference>
<dbReference type="InterPro" id="IPR008168">
    <property type="entry name" value="Cyt_C_IC"/>
</dbReference>
<dbReference type="PIRSF" id="PIRSF000006">
    <property type="entry name" value="Cbb3-Cox_fixP"/>
    <property type="match status" value="1"/>
</dbReference>
<dbReference type="AlphaFoldDB" id="A0A6S6QP13"/>
<sequence>MTMAHDDKPGVDQVTGRETTGHEWDGIRELNTPLPRWWLWTLYATIVWAVGYWIFYPAWPLVTSYTTGVSGWMTRTAVEDSIAELHAIRGETGKKIISAGLSEIENTPDLLSYARAQGKAAFATNCATCHGSGASGAVGYPNLNDDDWLWGGTLDQIATTIRHGVRSADQKAHSGVMLPFGRTGMLQRPQVDLVVDYVRSLSGLEVRAGSDLPAGAAIFKQNCASCHGDDGKGKRDTGAPNLTDVIWLYGSSREDVFQSVWNGRGGVMPNWQGRLDEATIKSLAVYVHTLGGGE</sequence>
<feature type="binding site" description="covalent" evidence="23">
    <location>
        <position position="126"/>
    </location>
    <ligand>
        <name>heme c</name>
        <dbReference type="ChEBI" id="CHEBI:61717"/>
        <label>1</label>
    </ligand>
</feature>
<keyword evidence="15 24" id="KW-1133">Transmembrane helix</keyword>
<evidence type="ECO:0000256" key="17">
    <source>
        <dbReference type="ARBA" id="ARBA00023004"/>
    </source>
</evidence>
<keyword evidence="16 21" id="KW-0560">Oxidoreductase</keyword>
<dbReference type="GO" id="GO:0005506">
    <property type="term" value="F:iron ion binding"/>
    <property type="evidence" value="ECO:0007669"/>
    <property type="project" value="InterPro"/>
</dbReference>
<comment type="subunit">
    <text evidence="4">Component of the cbb3-type cytochrome c oxidase at least composed of FixN, FixO, FixQ and FixP.</text>
</comment>
<evidence type="ECO:0000256" key="23">
    <source>
        <dbReference type="PIRSR" id="PIRSR000006-2"/>
    </source>
</evidence>
<dbReference type="PROSITE" id="PS51007">
    <property type="entry name" value="CYTC"/>
    <property type="match status" value="2"/>
</dbReference>
<keyword evidence="8 21" id="KW-0349">Heme</keyword>
<dbReference type="GO" id="GO:0020037">
    <property type="term" value="F:heme binding"/>
    <property type="evidence" value="ECO:0007669"/>
    <property type="project" value="InterPro"/>
</dbReference>
<name>A0A6S6QP13_9HYPH</name>
<evidence type="ECO:0000313" key="26">
    <source>
        <dbReference type="EMBL" id="BCJ92284.1"/>
    </source>
</evidence>
<evidence type="ECO:0000256" key="5">
    <source>
        <dbReference type="ARBA" id="ARBA00022448"/>
    </source>
</evidence>
<evidence type="ECO:0000313" key="27">
    <source>
        <dbReference type="Proteomes" id="UP000515317"/>
    </source>
</evidence>
<dbReference type="PRINTS" id="PR00605">
    <property type="entry name" value="CYTCHROMECIC"/>
</dbReference>
<evidence type="ECO:0000256" key="13">
    <source>
        <dbReference type="ARBA" id="ARBA00022781"/>
    </source>
</evidence>
<evidence type="ECO:0000259" key="25">
    <source>
        <dbReference type="PROSITE" id="PS51007"/>
    </source>
</evidence>
<dbReference type="Gene3D" id="1.10.760.10">
    <property type="entry name" value="Cytochrome c-like domain"/>
    <property type="match status" value="2"/>
</dbReference>
<accession>A0A6S6QP13</accession>
<comment type="similarity">
    <text evidence="3 21">Belongs to the CcoP / FixP family.</text>
</comment>
<keyword evidence="17 21" id="KW-0408">Iron</keyword>
<evidence type="ECO:0000256" key="12">
    <source>
        <dbReference type="ARBA" id="ARBA00022737"/>
    </source>
</evidence>
<evidence type="ECO:0000256" key="24">
    <source>
        <dbReference type="SAM" id="Phobius"/>
    </source>
</evidence>
<keyword evidence="11 21" id="KW-0479">Metal-binding</keyword>
<keyword evidence="13 21" id="KW-0375">Hydrogen ion transport</keyword>
<evidence type="ECO:0000256" key="1">
    <source>
        <dbReference type="ARBA" id="ARBA00004533"/>
    </source>
</evidence>
<dbReference type="InterPro" id="IPR050597">
    <property type="entry name" value="Cytochrome_c_Oxidase_Subunit"/>
</dbReference>
<dbReference type="Gene3D" id="6.10.280.130">
    <property type="match status" value="1"/>
</dbReference>
<evidence type="ECO:0000256" key="16">
    <source>
        <dbReference type="ARBA" id="ARBA00023002"/>
    </source>
</evidence>
<feature type="domain" description="Cytochrome c" evidence="25">
    <location>
        <begin position="210"/>
        <end position="291"/>
    </location>
</feature>
<keyword evidence="6 21" id="KW-1003">Cell membrane</keyword>
<comment type="function">
    <text evidence="20">C-type cytochrome. Part of the cbb3-type cytochrome c oxidase complex. FixP subunit is required for transferring electrons from donor cytochrome c via its heme groups to FixO subunit. From there, electrons are shuttled to the catalytic binuclear center of FixN subunit where oxygen reduction takes place. The complex also functions as a proton pump.</text>
</comment>
<dbReference type="SUPFAM" id="SSF46626">
    <property type="entry name" value="Cytochrome c"/>
    <property type="match status" value="2"/>
</dbReference>
<feature type="binding site" description="axial binding residue" evidence="22">
    <location>
        <position position="227"/>
    </location>
    <ligand>
        <name>heme c</name>
        <dbReference type="ChEBI" id="CHEBI:61717"/>
        <label>2</label>
    </ligand>
    <ligandPart>
        <name>Fe</name>
        <dbReference type="ChEBI" id="CHEBI:18248"/>
    </ligandPart>
</feature>
<keyword evidence="9 21" id="KW-0679">Respiratory chain</keyword>
<keyword evidence="7 21" id="KW-0997">Cell inner membrane</keyword>
<keyword evidence="19 21" id="KW-0472">Membrane</keyword>
<comment type="pathway">
    <text evidence="2 21">Energy metabolism; oxidative phosphorylation.</text>
</comment>
<gene>
    <name evidence="26" type="primary">fixP</name>
    <name evidence="26" type="ORF">IZ6_30190</name>
</gene>
<keyword evidence="14 21" id="KW-0249">Electron transport</keyword>
<dbReference type="EMBL" id="AP023361">
    <property type="protein sequence ID" value="BCJ92284.1"/>
    <property type="molecule type" value="Genomic_DNA"/>
</dbReference>
<dbReference type="GO" id="GO:0006119">
    <property type="term" value="P:oxidative phosphorylation"/>
    <property type="evidence" value="ECO:0007669"/>
    <property type="project" value="UniProtKB-UniPathway"/>
</dbReference>
<feature type="transmembrane region" description="Helical" evidence="24">
    <location>
        <begin position="37"/>
        <end position="55"/>
    </location>
</feature>
<feature type="binding site" description="axial binding residue" evidence="22">
    <location>
        <position position="177"/>
    </location>
    <ligand>
        <name>heme c</name>
        <dbReference type="ChEBI" id="CHEBI:61717"/>
        <label>2</label>
    </ligand>
    <ligandPart>
        <name>Fe</name>
        <dbReference type="ChEBI" id="CHEBI:18248"/>
    </ligandPart>
</feature>
<evidence type="ECO:0000256" key="18">
    <source>
        <dbReference type="ARBA" id="ARBA00023065"/>
    </source>
</evidence>
<evidence type="ECO:0000256" key="8">
    <source>
        <dbReference type="ARBA" id="ARBA00022617"/>
    </source>
</evidence>
<keyword evidence="18 21" id="KW-0406">Ion transport</keyword>
<evidence type="ECO:0000256" key="9">
    <source>
        <dbReference type="ARBA" id="ARBA00022660"/>
    </source>
</evidence>
<dbReference type="Pfam" id="PF14715">
    <property type="entry name" value="FixP_N"/>
    <property type="match status" value="1"/>
</dbReference>
<evidence type="ECO:0000256" key="3">
    <source>
        <dbReference type="ARBA" id="ARBA00006113"/>
    </source>
</evidence>
<reference evidence="26 27" key="1">
    <citation type="submission" date="2020-08" db="EMBL/GenBank/DDBJ databases">
        <title>Genome sequence of Rhizobiales bacterium strain IZ6.</title>
        <authorList>
            <person name="Nakai R."/>
            <person name="Naganuma T."/>
        </authorList>
    </citation>
    <scope>NUCLEOTIDE SEQUENCE [LARGE SCALE GENOMIC DNA]</scope>
    <source>
        <strain evidence="26 27">IZ6</strain>
    </source>
</reference>
<feature type="domain" description="Cytochrome c" evidence="25">
    <location>
        <begin position="113"/>
        <end position="202"/>
    </location>
</feature>
<dbReference type="NCBIfam" id="TIGR00782">
    <property type="entry name" value="ccoP"/>
    <property type="match status" value="1"/>
</dbReference>
<evidence type="ECO:0000256" key="19">
    <source>
        <dbReference type="ARBA" id="ARBA00023136"/>
    </source>
</evidence>
<dbReference type="UniPathway" id="UPA00705"/>